<evidence type="ECO:0000256" key="7">
    <source>
        <dbReference type="ARBA" id="ARBA00023125"/>
    </source>
</evidence>
<keyword evidence="6" id="KW-0799">Topoisomerase</keyword>
<evidence type="ECO:0000313" key="11">
    <source>
        <dbReference type="Proteomes" id="UP000790347"/>
    </source>
</evidence>
<keyword evidence="11" id="KW-1185">Reference proteome</keyword>
<feature type="domain" description="C-terminal associated" evidence="9">
    <location>
        <begin position="5"/>
        <end position="93"/>
    </location>
</feature>
<dbReference type="GO" id="GO:0005524">
    <property type="term" value="F:ATP binding"/>
    <property type="evidence" value="ECO:0007669"/>
    <property type="project" value="UniProtKB-KW"/>
</dbReference>
<evidence type="ECO:0000259" key="9">
    <source>
        <dbReference type="Pfam" id="PF16898"/>
    </source>
</evidence>
<dbReference type="Gene3D" id="3.30.1490.30">
    <property type="match status" value="1"/>
</dbReference>
<keyword evidence="4" id="KW-0547">Nucleotide-binding</keyword>
<dbReference type="Gene3D" id="3.40.50.670">
    <property type="match status" value="1"/>
</dbReference>
<evidence type="ECO:0000256" key="8">
    <source>
        <dbReference type="ARBA" id="ARBA00023235"/>
    </source>
</evidence>
<dbReference type="GO" id="GO:0000819">
    <property type="term" value="P:sister chromatid segregation"/>
    <property type="evidence" value="ECO:0007669"/>
    <property type="project" value="TreeGrafter"/>
</dbReference>
<dbReference type="AlphaFoldDB" id="A0A922I7U1"/>
<evidence type="ECO:0000256" key="2">
    <source>
        <dbReference type="ARBA" id="ARBA00001946"/>
    </source>
</evidence>
<dbReference type="InterPro" id="IPR013758">
    <property type="entry name" value="Topo_IIA_A/C_ab"/>
</dbReference>
<name>A0A922I7U1_DERFA</name>
<dbReference type="Proteomes" id="UP000790347">
    <property type="component" value="Unassembled WGS sequence"/>
</dbReference>
<dbReference type="GO" id="GO:0003677">
    <property type="term" value="F:DNA binding"/>
    <property type="evidence" value="ECO:0007669"/>
    <property type="project" value="UniProtKB-KW"/>
</dbReference>
<evidence type="ECO:0000256" key="6">
    <source>
        <dbReference type="ARBA" id="ARBA00023029"/>
    </source>
</evidence>
<evidence type="ECO:0000256" key="1">
    <source>
        <dbReference type="ARBA" id="ARBA00000185"/>
    </source>
</evidence>
<keyword evidence="7" id="KW-0238">DNA-binding</keyword>
<dbReference type="Gene3D" id="3.90.199.10">
    <property type="entry name" value="Topoisomerase II, domain 5"/>
    <property type="match status" value="1"/>
</dbReference>
<dbReference type="InterPro" id="IPR013759">
    <property type="entry name" value="Topo_IIA_B_C"/>
</dbReference>
<accession>A0A922I7U1</accession>
<evidence type="ECO:0000313" key="10">
    <source>
        <dbReference type="EMBL" id="KAH9522913.1"/>
    </source>
</evidence>
<protein>
    <recommendedName>
        <fullName evidence="3">DNA topoisomerase (ATP-hydrolyzing)</fullName>
        <ecNumber evidence="3">5.6.2.2</ecNumber>
    </recommendedName>
</protein>
<dbReference type="GO" id="GO:0003918">
    <property type="term" value="F:DNA topoisomerase type II (double strand cut, ATP-hydrolyzing) activity"/>
    <property type="evidence" value="ECO:0007669"/>
    <property type="project" value="UniProtKB-EC"/>
</dbReference>
<dbReference type="GO" id="GO:0006265">
    <property type="term" value="P:DNA topological change"/>
    <property type="evidence" value="ECO:0007669"/>
    <property type="project" value="InterPro"/>
</dbReference>
<dbReference type="InterPro" id="IPR050634">
    <property type="entry name" value="DNA_Topoisomerase_II"/>
</dbReference>
<dbReference type="InterPro" id="IPR031660">
    <property type="entry name" value="TOPRIM_C"/>
</dbReference>
<evidence type="ECO:0000256" key="3">
    <source>
        <dbReference type="ARBA" id="ARBA00012895"/>
    </source>
</evidence>
<comment type="cofactor">
    <cofactor evidence="2">
        <name>Mg(2+)</name>
        <dbReference type="ChEBI" id="CHEBI:18420"/>
    </cofactor>
</comment>
<dbReference type="GO" id="GO:0005634">
    <property type="term" value="C:nucleus"/>
    <property type="evidence" value="ECO:0007669"/>
    <property type="project" value="TreeGrafter"/>
</dbReference>
<keyword evidence="8" id="KW-0413">Isomerase</keyword>
<dbReference type="PANTHER" id="PTHR10169:SF38">
    <property type="entry name" value="DNA TOPOISOMERASE 2"/>
    <property type="match status" value="1"/>
</dbReference>
<gene>
    <name evidence="10" type="primary">TOP2B_9</name>
    <name evidence="10" type="ORF">DERF_006466</name>
</gene>
<dbReference type="SUPFAM" id="SSF56719">
    <property type="entry name" value="Type II DNA topoisomerase"/>
    <property type="match status" value="1"/>
</dbReference>
<evidence type="ECO:0000256" key="4">
    <source>
        <dbReference type="ARBA" id="ARBA00022741"/>
    </source>
</evidence>
<proteinExistence type="predicted"/>
<sequence length="138" mass="15988">MNNGQKNIKLYETKYNKGLGGVAENDIKKYFSNIKEHRIKLCYMDNNDDDAIEMAFNPVNWINKIQLYEQDTREISYKDFICKALLAFCIMKNGRSISSLMDGLKPVQRKIIHTCFKLYVSILSGATNSMQIKQRDCS</sequence>
<dbReference type="Pfam" id="PF16898">
    <property type="entry name" value="TOPRIM_C"/>
    <property type="match status" value="1"/>
</dbReference>
<reference evidence="10" key="1">
    <citation type="submission" date="2013-05" db="EMBL/GenBank/DDBJ databases">
        <authorList>
            <person name="Yim A.K.Y."/>
            <person name="Chan T.F."/>
            <person name="Ji K.M."/>
            <person name="Liu X.Y."/>
            <person name="Zhou J.W."/>
            <person name="Li R.Q."/>
            <person name="Yang K.Y."/>
            <person name="Li J."/>
            <person name="Li M."/>
            <person name="Law P.T.W."/>
            <person name="Wu Y.L."/>
            <person name="Cai Z.L."/>
            <person name="Qin H."/>
            <person name="Bao Y."/>
            <person name="Leung R.K.K."/>
            <person name="Ng P.K.S."/>
            <person name="Zou J."/>
            <person name="Zhong X.J."/>
            <person name="Ran P.X."/>
            <person name="Zhong N.S."/>
            <person name="Liu Z.G."/>
            <person name="Tsui S.K.W."/>
        </authorList>
    </citation>
    <scope>NUCLEOTIDE SEQUENCE</scope>
    <source>
        <strain evidence="10">Derf</strain>
        <tissue evidence="10">Whole organism</tissue>
    </source>
</reference>
<dbReference type="InterPro" id="IPR013760">
    <property type="entry name" value="Topo_IIA-like_dom_sf"/>
</dbReference>
<dbReference type="PANTHER" id="PTHR10169">
    <property type="entry name" value="DNA TOPOISOMERASE/GYRASE"/>
    <property type="match status" value="1"/>
</dbReference>
<organism evidence="10 11">
    <name type="scientific">Dermatophagoides farinae</name>
    <name type="common">American house dust mite</name>
    <dbReference type="NCBI Taxonomy" id="6954"/>
    <lineage>
        <taxon>Eukaryota</taxon>
        <taxon>Metazoa</taxon>
        <taxon>Ecdysozoa</taxon>
        <taxon>Arthropoda</taxon>
        <taxon>Chelicerata</taxon>
        <taxon>Arachnida</taxon>
        <taxon>Acari</taxon>
        <taxon>Acariformes</taxon>
        <taxon>Sarcoptiformes</taxon>
        <taxon>Astigmata</taxon>
        <taxon>Psoroptidia</taxon>
        <taxon>Analgoidea</taxon>
        <taxon>Pyroglyphidae</taxon>
        <taxon>Dermatophagoidinae</taxon>
        <taxon>Dermatophagoides</taxon>
    </lineage>
</organism>
<dbReference type="EMBL" id="ASGP02000002">
    <property type="protein sequence ID" value="KAH9522913.1"/>
    <property type="molecule type" value="Genomic_DNA"/>
</dbReference>
<comment type="catalytic activity">
    <reaction evidence="1">
        <text>ATP-dependent breakage, passage and rejoining of double-stranded DNA.</text>
        <dbReference type="EC" id="5.6.2.2"/>
    </reaction>
</comment>
<dbReference type="EC" id="5.6.2.2" evidence="3"/>
<keyword evidence="5" id="KW-0067">ATP-binding</keyword>
<comment type="caution">
    <text evidence="10">The sequence shown here is derived from an EMBL/GenBank/DDBJ whole genome shotgun (WGS) entry which is preliminary data.</text>
</comment>
<dbReference type="GO" id="GO:0000712">
    <property type="term" value="P:resolution of meiotic recombination intermediates"/>
    <property type="evidence" value="ECO:0007669"/>
    <property type="project" value="TreeGrafter"/>
</dbReference>
<evidence type="ECO:0000256" key="5">
    <source>
        <dbReference type="ARBA" id="ARBA00022840"/>
    </source>
</evidence>
<reference evidence="10" key="2">
    <citation type="journal article" date="2022" name="Res Sq">
        <title>Comparative Genomics Reveals Insights into the Divergent Evolution of Astigmatic Mites and Household Pest Adaptations.</title>
        <authorList>
            <person name="Xiong Q."/>
            <person name="Wan A.T.-Y."/>
            <person name="Liu X.-Y."/>
            <person name="Fung C.S.-H."/>
            <person name="Xiao X."/>
            <person name="Malainual N."/>
            <person name="Hou J."/>
            <person name="Wang L."/>
            <person name="Wang M."/>
            <person name="Yang K."/>
            <person name="Cui Y."/>
            <person name="Leung E."/>
            <person name="Nong W."/>
            <person name="Shin S.-K."/>
            <person name="Au S."/>
            <person name="Jeong K.Y."/>
            <person name="Chew F.T."/>
            <person name="Hui J."/>
            <person name="Leung T.F."/>
            <person name="Tungtrongchitr A."/>
            <person name="Zhong N."/>
            <person name="Liu Z."/>
            <person name="Tsui S."/>
        </authorList>
    </citation>
    <scope>NUCLEOTIDE SEQUENCE</scope>
    <source>
        <strain evidence="10">Derf</strain>
        <tissue evidence="10">Whole organism</tissue>
    </source>
</reference>